<sequence length="86" mass="9735">GTLDFFLFQDWDCTRAMGFPSQLSKHACMYILVDSLTVGRIFTLVNNFGVTVLLVCLKPATMITRDQTDISLTMQPSTRMTYCTNE</sequence>
<accession>A0A452ZDH4</accession>
<reference evidence="2" key="1">
    <citation type="journal article" date="2014" name="Science">
        <title>Ancient hybridizations among the ancestral genomes of bread wheat.</title>
        <authorList>
            <consortium name="International Wheat Genome Sequencing Consortium,"/>
            <person name="Marcussen T."/>
            <person name="Sandve S.R."/>
            <person name="Heier L."/>
            <person name="Spannagl M."/>
            <person name="Pfeifer M."/>
            <person name="Jakobsen K.S."/>
            <person name="Wulff B.B."/>
            <person name="Steuernagel B."/>
            <person name="Mayer K.F."/>
            <person name="Olsen O.A."/>
        </authorList>
    </citation>
    <scope>NUCLEOTIDE SEQUENCE [LARGE SCALE GENOMIC DNA]</scope>
    <source>
        <strain evidence="2">cv. AL8/78</strain>
    </source>
</reference>
<name>A0A452ZDH4_AEGTS</name>
<proteinExistence type="predicted"/>
<evidence type="ECO:0000313" key="1">
    <source>
        <dbReference type="EnsemblPlants" id="AET1Gv20724100.11"/>
    </source>
</evidence>
<reference evidence="1" key="4">
    <citation type="submission" date="2019-03" db="UniProtKB">
        <authorList>
            <consortium name="EnsemblPlants"/>
        </authorList>
    </citation>
    <scope>IDENTIFICATION</scope>
</reference>
<protein>
    <submittedName>
        <fullName evidence="1">Uncharacterized protein</fullName>
    </submittedName>
</protein>
<dbReference type="Proteomes" id="UP000015105">
    <property type="component" value="Chromosome 1D"/>
</dbReference>
<reference evidence="1" key="3">
    <citation type="journal article" date="2017" name="Nature">
        <title>Genome sequence of the progenitor of the wheat D genome Aegilops tauschii.</title>
        <authorList>
            <person name="Luo M.C."/>
            <person name="Gu Y.Q."/>
            <person name="Puiu D."/>
            <person name="Wang H."/>
            <person name="Twardziok S.O."/>
            <person name="Deal K.R."/>
            <person name="Huo N."/>
            <person name="Zhu T."/>
            <person name="Wang L."/>
            <person name="Wang Y."/>
            <person name="McGuire P.E."/>
            <person name="Liu S."/>
            <person name="Long H."/>
            <person name="Ramasamy R.K."/>
            <person name="Rodriguez J.C."/>
            <person name="Van S.L."/>
            <person name="Yuan L."/>
            <person name="Wang Z."/>
            <person name="Xia Z."/>
            <person name="Xiao L."/>
            <person name="Anderson O.D."/>
            <person name="Ouyang S."/>
            <person name="Liang Y."/>
            <person name="Zimin A.V."/>
            <person name="Pertea G."/>
            <person name="Qi P."/>
            <person name="Bennetzen J.L."/>
            <person name="Dai X."/>
            <person name="Dawson M.W."/>
            <person name="Muller H.G."/>
            <person name="Kugler K."/>
            <person name="Rivarola-Duarte L."/>
            <person name="Spannagl M."/>
            <person name="Mayer K.F.X."/>
            <person name="Lu F.H."/>
            <person name="Bevan M.W."/>
            <person name="Leroy P."/>
            <person name="Li P."/>
            <person name="You F.M."/>
            <person name="Sun Q."/>
            <person name="Liu Z."/>
            <person name="Lyons E."/>
            <person name="Wicker T."/>
            <person name="Salzberg S.L."/>
            <person name="Devos K.M."/>
            <person name="Dvorak J."/>
        </authorList>
    </citation>
    <scope>NUCLEOTIDE SEQUENCE [LARGE SCALE GENOMIC DNA]</scope>
    <source>
        <strain evidence="1">cv. AL8/78</strain>
    </source>
</reference>
<dbReference type="Gramene" id="AET1Gv20724100.11">
    <property type="protein sequence ID" value="AET1Gv20724100.11"/>
    <property type="gene ID" value="AET1Gv20724100"/>
</dbReference>
<evidence type="ECO:0000313" key="2">
    <source>
        <dbReference type="Proteomes" id="UP000015105"/>
    </source>
</evidence>
<organism evidence="1 2">
    <name type="scientific">Aegilops tauschii subsp. strangulata</name>
    <name type="common">Goatgrass</name>
    <dbReference type="NCBI Taxonomy" id="200361"/>
    <lineage>
        <taxon>Eukaryota</taxon>
        <taxon>Viridiplantae</taxon>
        <taxon>Streptophyta</taxon>
        <taxon>Embryophyta</taxon>
        <taxon>Tracheophyta</taxon>
        <taxon>Spermatophyta</taxon>
        <taxon>Magnoliopsida</taxon>
        <taxon>Liliopsida</taxon>
        <taxon>Poales</taxon>
        <taxon>Poaceae</taxon>
        <taxon>BOP clade</taxon>
        <taxon>Pooideae</taxon>
        <taxon>Triticodae</taxon>
        <taxon>Triticeae</taxon>
        <taxon>Triticinae</taxon>
        <taxon>Aegilops</taxon>
    </lineage>
</organism>
<reference evidence="1" key="5">
    <citation type="journal article" date="2021" name="G3 (Bethesda)">
        <title>Aegilops tauschii genome assembly Aet v5.0 features greater sequence contiguity and improved annotation.</title>
        <authorList>
            <person name="Wang L."/>
            <person name="Zhu T."/>
            <person name="Rodriguez J.C."/>
            <person name="Deal K.R."/>
            <person name="Dubcovsky J."/>
            <person name="McGuire P.E."/>
            <person name="Lux T."/>
            <person name="Spannagl M."/>
            <person name="Mayer K.F.X."/>
            <person name="Baldrich P."/>
            <person name="Meyers B.C."/>
            <person name="Huo N."/>
            <person name="Gu Y.Q."/>
            <person name="Zhou H."/>
            <person name="Devos K.M."/>
            <person name="Bennetzen J.L."/>
            <person name="Unver T."/>
            <person name="Budak H."/>
            <person name="Gulick P.J."/>
            <person name="Galiba G."/>
            <person name="Kalapos B."/>
            <person name="Nelson D.R."/>
            <person name="Li P."/>
            <person name="You F.M."/>
            <person name="Luo M.C."/>
            <person name="Dvorak J."/>
        </authorList>
    </citation>
    <scope>NUCLEOTIDE SEQUENCE [LARGE SCALE GENOMIC DNA]</scope>
    <source>
        <strain evidence="1">cv. AL8/78</strain>
    </source>
</reference>
<dbReference type="EnsemblPlants" id="AET1Gv20724100.11">
    <property type="protein sequence ID" value="AET1Gv20724100.11"/>
    <property type="gene ID" value="AET1Gv20724100"/>
</dbReference>
<dbReference type="AlphaFoldDB" id="A0A452ZDH4"/>
<keyword evidence="2" id="KW-1185">Reference proteome</keyword>
<reference evidence="2" key="2">
    <citation type="journal article" date="2017" name="Nat. Plants">
        <title>The Aegilops tauschii genome reveals multiple impacts of transposons.</title>
        <authorList>
            <person name="Zhao G."/>
            <person name="Zou C."/>
            <person name="Li K."/>
            <person name="Wang K."/>
            <person name="Li T."/>
            <person name="Gao L."/>
            <person name="Zhang X."/>
            <person name="Wang H."/>
            <person name="Yang Z."/>
            <person name="Liu X."/>
            <person name="Jiang W."/>
            <person name="Mao L."/>
            <person name="Kong X."/>
            <person name="Jiao Y."/>
            <person name="Jia J."/>
        </authorList>
    </citation>
    <scope>NUCLEOTIDE SEQUENCE [LARGE SCALE GENOMIC DNA]</scope>
    <source>
        <strain evidence="2">cv. AL8/78</strain>
    </source>
</reference>